<dbReference type="EMBL" id="CP022603">
    <property type="protein sequence ID" value="ASV83754.1"/>
    <property type="molecule type" value="Genomic_DNA"/>
</dbReference>
<reference evidence="1 2" key="1">
    <citation type="submission" date="2017-07" db="EMBL/GenBank/DDBJ databases">
        <title>Phylogenetic study on the rhizospheric bacterium Ochrobactrum sp. A44.</title>
        <authorList>
            <person name="Krzyzanowska D.M."/>
            <person name="Ossowicki A."/>
            <person name="Rajewska M."/>
            <person name="Maciag T."/>
            <person name="Kaczynski Z."/>
            <person name="Czerwicka M."/>
            <person name="Jafra S."/>
        </authorList>
    </citation>
    <scope>NUCLEOTIDE SEQUENCE [LARGE SCALE GENOMIC DNA]</scope>
    <source>
        <strain evidence="1 2">A44</strain>
    </source>
</reference>
<proteinExistence type="predicted"/>
<dbReference type="AlphaFoldDB" id="A0A248UAN1"/>
<evidence type="ECO:0000313" key="2">
    <source>
        <dbReference type="Proteomes" id="UP000215256"/>
    </source>
</evidence>
<gene>
    <name evidence="1" type="ORF">CES85_4537</name>
</gene>
<accession>A0A248UAN1</accession>
<protein>
    <submittedName>
        <fullName evidence="1">Uncharacterized protein</fullName>
    </submittedName>
</protein>
<name>A0A248UAN1_9HYPH</name>
<evidence type="ECO:0000313" key="1">
    <source>
        <dbReference type="EMBL" id="ASV83754.1"/>
    </source>
</evidence>
<sequence length="50" mass="5427">MFLEYNRTINANTYLTVGVRASFPGAGIDSMIDAKAPIWTGGFANVVVNY</sequence>
<dbReference type="KEGG" id="och:CES85_4537"/>
<organism evidence="1 2">
    <name type="scientific">Ochrobactrum quorumnocens</name>
    <dbReference type="NCBI Taxonomy" id="271865"/>
    <lineage>
        <taxon>Bacteria</taxon>
        <taxon>Pseudomonadati</taxon>
        <taxon>Pseudomonadota</taxon>
        <taxon>Alphaproteobacteria</taxon>
        <taxon>Hyphomicrobiales</taxon>
        <taxon>Brucellaceae</taxon>
        <taxon>Brucella/Ochrobactrum group</taxon>
        <taxon>Ochrobactrum</taxon>
    </lineage>
</organism>
<dbReference type="Proteomes" id="UP000215256">
    <property type="component" value="Chromosome 2"/>
</dbReference>